<keyword evidence="5" id="KW-1185">Reference proteome</keyword>
<feature type="binding site" evidence="3">
    <location>
        <begin position="83"/>
        <end position="86"/>
    </location>
    <ligand>
        <name>substrate</name>
    </ligand>
</feature>
<protein>
    <submittedName>
        <fullName evidence="4">Putative phosphatase</fullName>
    </submittedName>
</protein>
<dbReference type="OrthoDB" id="9782128at2"/>
<dbReference type="PANTHER" id="PTHR46517">
    <property type="entry name" value="FRUCTOSE-2,6-BISPHOSPHATASE TIGAR"/>
    <property type="match status" value="1"/>
</dbReference>
<dbReference type="CDD" id="cd07067">
    <property type="entry name" value="HP_PGM_like"/>
    <property type="match status" value="1"/>
</dbReference>
<dbReference type="InterPro" id="IPR001345">
    <property type="entry name" value="PG/BPGM_mutase_AS"/>
</dbReference>
<feature type="binding site" evidence="3">
    <location>
        <position position="58"/>
    </location>
    <ligand>
        <name>substrate</name>
    </ligand>
</feature>
<dbReference type="GO" id="GO:0043456">
    <property type="term" value="P:regulation of pentose-phosphate shunt"/>
    <property type="evidence" value="ECO:0007669"/>
    <property type="project" value="TreeGrafter"/>
</dbReference>
<dbReference type="Pfam" id="PF00300">
    <property type="entry name" value="His_Phos_1"/>
    <property type="match status" value="1"/>
</dbReference>
<feature type="binding site" evidence="3">
    <location>
        <begin position="6"/>
        <end position="13"/>
    </location>
    <ligand>
        <name>substrate</name>
    </ligand>
</feature>
<organism evidence="4 5">
    <name type="scientific">Aureibacillus halotolerans</name>
    <dbReference type="NCBI Taxonomy" id="1508390"/>
    <lineage>
        <taxon>Bacteria</taxon>
        <taxon>Bacillati</taxon>
        <taxon>Bacillota</taxon>
        <taxon>Bacilli</taxon>
        <taxon>Bacillales</taxon>
        <taxon>Bacillaceae</taxon>
        <taxon>Aureibacillus</taxon>
    </lineage>
</organism>
<comment type="caution">
    <text evidence="4">The sequence shown here is derived from an EMBL/GenBank/DDBJ whole genome shotgun (WGS) entry which is preliminary data.</text>
</comment>
<keyword evidence="1" id="KW-0378">Hydrolase</keyword>
<name>A0A4R6TUF4_9BACI</name>
<evidence type="ECO:0000256" key="1">
    <source>
        <dbReference type="ARBA" id="ARBA00022801"/>
    </source>
</evidence>
<dbReference type="GO" id="GO:0005829">
    <property type="term" value="C:cytosol"/>
    <property type="evidence" value="ECO:0007669"/>
    <property type="project" value="TreeGrafter"/>
</dbReference>
<dbReference type="Proteomes" id="UP000295632">
    <property type="component" value="Unassembled WGS sequence"/>
</dbReference>
<dbReference type="PROSITE" id="PS00175">
    <property type="entry name" value="PG_MUTASE"/>
    <property type="match status" value="1"/>
</dbReference>
<evidence type="ECO:0000256" key="2">
    <source>
        <dbReference type="PIRSR" id="PIRSR613078-1"/>
    </source>
</evidence>
<dbReference type="EMBL" id="SNYJ01000019">
    <property type="protein sequence ID" value="TDQ36222.1"/>
    <property type="molecule type" value="Genomic_DNA"/>
</dbReference>
<reference evidence="4 5" key="1">
    <citation type="submission" date="2019-03" db="EMBL/GenBank/DDBJ databases">
        <title>Genomic Encyclopedia of Type Strains, Phase IV (KMG-IV): sequencing the most valuable type-strain genomes for metagenomic binning, comparative biology and taxonomic classification.</title>
        <authorList>
            <person name="Goeker M."/>
        </authorList>
    </citation>
    <scope>NUCLEOTIDE SEQUENCE [LARGE SCALE GENOMIC DNA]</scope>
    <source>
        <strain evidence="4 5">DSM 28697</strain>
    </source>
</reference>
<sequence length="203" mass="22962">MIFLVRHGETEWNVAKRLQGQMDLPLNENGVAQAKQLGAYFQDKQIRFDHVYSSDLKRAYQTATAVTETLSIDAIIPYVALRERYYGELEGKLIDEIMTFLPQYSINFGEPMSHGMESLEDMQDRMEKTLTKIAIETDGSPTLVVSHGGAINAFLHRITNGERGTGKGKLANASFTKLDWKDNTFSIVAYNEHLHEAPTVYQE</sequence>
<dbReference type="PANTHER" id="PTHR46517:SF1">
    <property type="entry name" value="FRUCTOSE-2,6-BISPHOSPHATASE TIGAR"/>
    <property type="match status" value="1"/>
</dbReference>
<dbReference type="AlphaFoldDB" id="A0A4R6TUF4"/>
<dbReference type="GO" id="GO:0004331">
    <property type="term" value="F:fructose-2,6-bisphosphate 2-phosphatase activity"/>
    <property type="evidence" value="ECO:0007669"/>
    <property type="project" value="TreeGrafter"/>
</dbReference>
<dbReference type="InterPro" id="IPR051695">
    <property type="entry name" value="Phosphoglycerate_Mutase"/>
</dbReference>
<dbReference type="RefSeq" id="WP_133581751.1">
    <property type="nucleotide sequence ID" value="NZ_SNYJ01000019.1"/>
</dbReference>
<dbReference type="InterPro" id="IPR013078">
    <property type="entry name" value="His_Pase_superF_clade-1"/>
</dbReference>
<dbReference type="SMART" id="SM00855">
    <property type="entry name" value="PGAM"/>
    <property type="match status" value="1"/>
</dbReference>
<dbReference type="Gene3D" id="3.40.50.1240">
    <property type="entry name" value="Phosphoglycerate mutase-like"/>
    <property type="match status" value="1"/>
</dbReference>
<dbReference type="SUPFAM" id="SSF53254">
    <property type="entry name" value="Phosphoglycerate mutase-like"/>
    <property type="match status" value="1"/>
</dbReference>
<evidence type="ECO:0000313" key="5">
    <source>
        <dbReference type="Proteomes" id="UP000295632"/>
    </source>
</evidence>
<accession>A0A4R6TUF4</accession>
<feature type="active site" description="Tele-phosphohistidine intermediate" evidence="2">
    <location>
        <position position="7"/>
    </location>
</feature>
<dbReference type="GO" id="GO:0045820">
    <property type="term" value="P:negative regulation of glycolytic process"/>
    <property type="evidence" value="ECO:0007669"/>
    <property type="project" value="TreeGrafter"/>
</dbReference>
<proteinExistence type="predicted"/>
<feature type="active site" description="Proton donor/acceptor" evidence="2">
    <location>
        <position position="83"/>
    </location>
</feature>
<dbReference type="InterPro" id="IPR029033">
    <property type="entry name" value="His_PPase_superfam"/>
</dbReference>
<evidence type="ECO:0000313" key="4">
    <source>
        <dbReference type="EMBL" id="TDQ36222.1"/>
    </source>
</evidence>
<evidence type="ECO:0000256" key="3">
    <source>
        <dbReference type="PIRSR" id="PIRSR613078-2"/>
    </source>
</evidence>
<gene>
    <name evidence="4" type="ORF">EV213_11911</name>
</gene>